<dbReference type="AlphaFoldDB" id="A0A1J5TDG1"/>
<comment type="caution">
    <text evidence="1">The sequence shown here is derived from an EMBL/GenBank/DDBJ whole genome shotgun (WGS) entry which is preliminary data.</text>
</comment>
<accession>A0A1J5TDG1</accession>
<reference evidence="1" key="1">
    <citation type="submission" date="2016-10" db="EMBL/GenBank/DDBJ databases">
        <title>Sequence of Gallionella enrichment culture.</title>
        <authorList>
            <person name="Poehlein A."/>
            <person name="Muehling M."/>
            <person name="Daniel R."/>
        </authorList>
    </citation>
    <scope>NUCLEOTIDE SEQUENCE</scope>
</reference>
<sequence length="109" mass="12319">MGQQDTGTSIAAPLVDFSYPDLLNQIADINSLRSLYDSCANGYEKLQVFRLLGLDVKNSVIQKFINETYHIENEFISQLDPAKFDTIPEYVILECDKILTQTKVTNEAI</sequence>
<organism evidence="1">
    <name type="scientific">mine drainage metagenome</name>
    <dbReference type="NCBI Taxonomy" id="410659"/>
    <lineage>
        <taxon>unclassified sequences</taxon>
        <taxon>metagenomes</taxon>
        <taxon>ecological metagenomes</taxon>
    </lineage>
</organism>
<dbReference type="EMBL" id="MLJW01000019">
    <property type="protein sequence ID" value="OIR11804.1"/>
    <property type="molecule type" value="Genomic_DNA"/>
</dbReference>
<evidence type="ECO:0000313" key="1">
    <source>
        <dbReference type="EMBL" id="OIR11804.1"/>
    </source>
</evidence>
<gene>
    <name evidence="1" type="ORF">GALL_66610</name>
</gene>
<name>A0A1J5TDG1_9ZZZZ</name>
<protein>
    <submittedName>
        <fullName evidence="1">Uncharacterized protein</fullName>
    </submittedName>
</protein>
<proteinExistence type="predicted"/>